<dbReference type="PRINTS" id="PR00095">
    <property type="entry name" value="ANTSNTHASEI"/>
</dbReference>
<dbReference type="InterPro" id="IPR005801">
    <property type="entry name" value="ADC_synthase"/>
</dbReference>
<feature type="domain" description="Chorismate-utilising enzyme C-terminal" evidence="3">
    <location>
        <begin position="214"/>
        <end position="466"/>
    </location>
</feature>
<dbReference type="SUPFAM" id="SSF56322">
    <property type="entry name" value="ADC synthase"/>
    <property type="match status" value="1"/>
</dbReference>
<dbReference type="GO" id="GO:0000162">
    <property type="term" value="P:L-tryptophan biosynthetic process"/>
    <property type="evidence" value="ECO:0007669"/>
    <property type="project" value="TreeGrafter"/>
</dbReference>
<evidence type="ECO:0000256" key="2">
    <source>
        <dbReference type="ARBA" id="ARBA00022679"/>
    </source>
</evidence>
<dbReference type="GO" id="GO:0046820">
    <property type="term" value="F:4-amino-4-deoxychorismate synthase activity"/>
    <property type="evidence" value="ECO:0007669"/>
    <property type="project" value="UniProtKB-EC"/>
</dbReference>
<evidence type="ECO:0000313" key="6">
    <source>
        <dbReference type="Proteomes" id="UP000673975"/>
    </source>
</evidence>
<protein>
    <recommendedName>
        <fullName evidence="1">aminodeoxychorismate synthase</fullName>
        <ecNumber evidence="1">2.6.1.85</ecNumber>
    </recommendedName>
</protein>
<evidence type="ECO:0000256" key="1">
    <source>
        <dbReference type="ARBA" id="ARBA00013139"/>
    </source>
</evidence>
<dbReference type="PANTHER" id="PTHR11236:SF18">
    <property type="entry name" value="AMINODEOXYCHORISMATE SYNTHASE"/>
    <property type="match status" value="1"/>
</dbReference>
<evidence type="ECO:0000313" key="5">
    <source>
        <dbReference type="EMBL" id="MBP3191194.1"/>
    </source>
</evidence>
<dbReference type="GO" id="GO:0005737">
    <property type="term" value="C:cytoplasm"/>
    <property type="evidence" value="ECO:0007669"/>
    <property type="project" value="TreeGrafter"/>
</dbReference>
<gene>
    <name evidence="5" type="primary">pabB</name>
    <name evidence="5" type="ORF">NATSA_00815</name>
</gene>
<dbReference type="EC" id="2.6.1.85" evidence="1"/>
<dbReference type="GO" id="GO:0009396">
    <property type="term" value="P:folic acid-containing compound biosynthetic process"/>
    <property type="evidence" value="ECO:0007669"/>
    <property type="project" value="InterPro"/>
</dbReference>
<dbReference type="InterPro" id="IPR006805">
    <property type="entry name" value="Anth_synth_I_N"/>
</dbReference>
<dbReference type="NCBIfam" id="TIGR00553">
    <property type="entry name" value="pabB"/>
    <property type="match status" value="1"/>
</dbReference>
<dbReference type="InterPro" id="IPR019999">
    <property type="entry name" value="Anth_synth_I-like"/>
</dbReference>
<dbReference type="Pfam" id="PF00425">
    <property type="entry name" value="Chorismate_bind"/>
    <property type="match status" value="1"/>
</dbReference>
<dbReference type="AlphaFoldDB" id="A0A8J7RK86"/>
<reference evidence="5" key="1">
    <citation type="submission" date="2021-02" db="EMBL/GenBank/DDBJ databases">
        <title>Natronogracilivirga saccharolytica gen. nov. sp. nov. a new anaerobic, haloalkiliphilic carbohydrate-fermenting bacterium from soda lake and proposing of Cyclonatronumiaceae fam. nov. in the phylum Balneolaeota.</title>
        <authorList>
            <person name="Zhilina T.N."/>
            <person name="Sorokin D.Y."/>
            <person name="Zavarzina D.G."/>
            <person name="Toshchakov S.V."/>
            <person name="Kublanov I.V."/>
        </authorList>
    </citation>
    <scope>NUCLEOTIDE SEQUENCE</scope>
    <source>
        <strain evidence="5">Z-1702</strain>
    </source>
</reference>
<dbReference type="EMBL" id="JAFIDN010000001">
    <property type="protein sequence ID" value="MBP3191194.1"/>
    <property type="molecule type" value="Genomic_DNA"/>
</dbReference>
<comment type="caution">
    <text evidence="5">The sequence shown here is derived from an EMBL/GenBank/DDBJ whole genome shotgun (WGS) entry which is preliminary data.</text>
</comment>
<dbReference type="InterPro" id="IPR005802">
    <property type="entry name" value="ADC_synth_comp_1"/>
</dbReference>
<dbReference type="Proteomes" id="UP000673975">
    <property type="component" value="Unassembled WGS sequence"/>
</dbReference>
<sequence>MLADSSATVKRNLVFRTVQEFDAWIRSYLRKKKEEGPVVFLDSQLDGHPASSHGYIASNPESVLWYRQDYGDPEGVFEYDARNAGLGAATDRPESWIKREETDPWEALKAYRREHKDWMFGWFSYDLKNRIETLSSANEDRIRLPDLCFFIPSSLLEVDRRQLSVRVLKGPCNTVPAGVAEFNSQNTNGLYSQEIASIDKKLPSGTLKSGEGWQDYRAKIRQIKDYIARGDTYEVNFTHQLESPFESGSLELFDNMRGHGPVPFAAWITYNGVDVCCASPERFLMRKGNRVVSQPIKGTSPRGGTPEEDREIISDILNKEKNKAENVMIVDLVRNDLGKLAKTGTVKTDSLLEVQSFATVHQLVSTVSAEVSTGMASVDIIRACFPMGSMTGAPKIRTMEIIDELETYRRGLYSGAVGYFAPNDDFDFNVVIRTAIIKERRLYYSVGGAITSDSDPEEEWQESWLKARALPVNHTFW</sequence>
<keyword evidence="5" id="KW-0032">Aminotransferase</keyword>
<dbReference type="Gene3D" id="3.60.120.10">
    <property type="entry name" value="Anthranilate synthase"/>
    <property type="match status" value="1"/>
</dbReference>
<dbReference type="RefSeq" id="WP_210509461.1">
    <property type="nucleotide sequence ID" value="NZ_JAFIDN010000001.1"/>
</dbReference>
<proteinExistence type="predicted"/>
<dbReference type="InterPro" id="IPR015890">
    <property type="entry name" value="Chorismate_C"/>
</dbReference>
<dbReference type="Pfam" id="PF04715">
    <property type="entry name" value="Anth_synt_I_N"/>
    <property type="match status" value="1"/>
</dbReference>
<evidence type="ECO:0000259" key="4">
    <source>
        <dbReference type="Pfam" id="PF04715"/>
    </source>
</evidence>
<evidence type="ECO:0000259" key="3">
    <source>
        <dbReference type="Pfam" id="PF00425"/>
    </source>
</evidence>
<organism evidence="5 6">
    <name type="scientific">Natronogracilivirga saccharolytica</name>
    <dbReference type="NCBI Taxonomy" id="2812953"/>
    <lineage>
        <taxon>Bacteria</taxon>
        <taxon>Pseudomonadati</taxon>
        <taxon>Balneolota</taxon>
        <taxon>Balneolia</taxon>
        <taxon>Balneolales</taxon>
        <taxon>Cyclonatronaceae</taxon>
        <taxon>Natronogracilivirga</taxon>
    </lineage>
</organism>
<dbReference type="GO" id="GO:0008153">
    <property type="term" value="P:4-aminobenzoate biosynthetic process"/>
    <property type="evidence" value="ECO:0007669"/>
    <property type="project" value="TreeGrafter"/>
</dbReference>
<keyword evidence="2 5" id="KW-0808">Transferase</keyword>
<dbReference type="PANTHER" id="PTHR11236">
    <property type="entry name" value="AMINOBENZOATE/ANTHRANILATE SYNTHASE"/>
    <property type="match status" value="1"/>
</dbReference>
<keyword evidence="6" id="KW-1185">Reference proteome</keyword>
<name>A0A8J7RK86_9BACT</name>
<feature type="domain" description="Anthranilate synthase component I N-terminal" evidence="4">
    <location>
        <begin position="28"/>
        <end position="162"/>
    </location>
</feature>
<accession>A0A8J7RK86</accession>